<dbReference type="Proteomes" id="UP000095472">
    <property type="component" value="Chromosome"/>
</dbReference>
<keyword evidence="2" id="KW-1185">Reference proteome</keyword>
<accession>A0ACD5H0C9</accession>
<protein>
    <submittedName>
        <fullName evidence="1">PD-(D/E)XK nuclease family protein</fullName>
    </submittedName>
</protein>
<evidence type="ECO:0000313" key="2">
    <source>
        <dbReference type="Proteomes" id="UP000095472"/>
    </source>
</evidence>
<reference evidence="1 2" key="1">
    <citation type="journal article" date="2016" name="Genome Announc.">
        <title>Draft Genome Sequence of the Thermotolerant Cyanobacterium Desertifilum sp. IPPAS B-1220.</title>
        <authorList>
            <person name="Mironov K.S."/>
            <person name="Sinetova M.A."/>
            <person name="Bolatkhan K."/>
            <person name="Zayadan B.K."/>
            <person name="Ustinova V.V."/>
            <person name="Kupriyanova E.V."/>
            <person name="Skrypnik A.N."/>
            <person name="Gogoleva N.E."/>
            <person name="Gogolev Y.V."/>
            <person name="Los D.A."/>
        </authorList>
    </citation>
    <scope>NUCLEOTIDE SEQUENCE [LARGE SCALE GENOMIC DNA]</scope>
    <source>
        <strain evidence="1 2">IPPAS B-1220</strain>
    </source>
</reference>
<name>A0ACD5H0C9_9CYAN</name>
<proteinExistence type="predicted"/>
<evidence type="ECO:0000313" key="1">
    <source>
        <dbReference type="EMBL" id="XPM66543.1"/>
    </source>
</evidence>
<organism evidence="1 2">
    <name type="scientific">Desertifilum tharense IPPAS B-1220</name>
    <dbReference type="NCBI Taxonomy" id="1781255"/>
    <lineage>
        <taxon>Bacteria</taxon>
        <taxon>Bacillati</taxon>
        <taxon>Cyanobacteriota</taxon>
        <taxon>Cyanophyceae</taxon>
        <taxon>Desertifilales</taxon>
        <taxon>Desertifilaceae</taxon>
        <taxon>Desertifilum</taxon>
    </lineage>
</organism>
<sequence length="197" mass="22883">MGLPIEGLLQDDPQLAQCWLAFQEVAPGVFEAGKSSRLRESEHRRTLNFQGYLLTVVYDLLVLEDEDAAILDWKTYLHPKGRSWLARDWQTRLYPFVLVETSDYLPEQVSMTYWFVRSQSTQGATLAPQKEVFHYCDRQHQQTYADLTTLLRQLTHWLDRYEATGEPFPKSPKRRGFVRVAGSICAVNAIRRSKWTG</sequence>
<dbReference type="EMBL" id="CP182909">
    <property type="protein sequence ID" value="XPM66543.1"/>
    <property type="molecule type" value="Genomic_DNA"/>
</dbReference>
<gene>
    <name evidence="1" type="ORF">BH720_015365</name>
</gene>